<dbReference type="InterPro" id="IPR029055">
    <property type="entry name" value="Ntn_hydrolases_N"/>
</dbReference>
<comment type="pathway">
    <text evidence="1">Amino-acid biosynthesis; L-asparagine biosynthesis; L-asparagine from L-aspartate (L-Gln route): step 1/1.</text>
</comment>
<evidence type="ECO:0000256" key="5">
    <source>
        <dbReference type="ARBA" id="ARBA00022840"/>
    </source>
</evidence>
<keyword evidence="5" id="KW-0067">ATP-binding</keyword>
<dbReference type="RefSeq" id="WP_283759719.1">
    <property type="nucleotide sequence ID" value="NZ_JAQOSQ010000025.1"/>
</dbReference>
<keyword evidence="11" id="KW-1185">Reference proteome</keyword>
<evidence type="ECO:0000256" key="4">
    <source>
        <dbReference type="ARBA" id="ARBA00022741"/>
    </source>
</evidence>
<dbReference type="InterPro" id="IPR014729">
    <property type="entry name" value="Rossmann-like_a/b/a_fold"/>
</dbReference>
<gene>
    <name evidence="10" type="primary">asnB</name>
    <name evidence="10" type="ORF">PMH09_17920</name>
</gene>
<dbReference type="Proteomes" id="UP001232992">
    <property type="component" value="Unassembled WGS sequence"/>
</dbReference>
<evidence type="ECO:0000256" key="1">
    <source>
        <dbReference type="ARBA" id="ARBA00005187"/>
    </source>
</evidence>
<dbReference type="InterPro" id="IPR006426">
    <property type="entry name" value="Asn_synth_AEB"/>
</dbReference>
<dbReference type="NCBIfam" id="TIGR01536">
    <property type="entry name" value="asn_synth_AEB"/>
    <property type="match status" value="1"/>
</dbReference>
<dbReference type="EC" id="6.3.5.4" evidence="3"/>
<dbReference type="InterPro" id="IPR001962">
    <property type="entry name" value="Asn_synthase"/>
</dbReference>
<proteinExistence type="inferred from homology"/>
<dbReference type="GO" id="GO:0004066">
    <property type="term" value="F:asparagine synthase (glutamine-hydrolyzing) activity"/>
    <property type="evidence" value="ECO:0007669"/>
    <property type="project" value="UniProtKB-EC"/>
</dbReference>
<dbReference type="InterPro" id="IPR033738">
    <property type="entry name" value="AsnB_N"/>
</dbReference>
<dbReference type="PROSITE" id="PS51278">
    <property type="entry name" value="GATASE_TYPE_2"/>
    <property type="match status" value="1"/>
</dbReference>
<keyword evidence="4" id="KW-0547">Nucleotide-binding</keyword>
<evidence type="ECO:0000256" key="6">
    <source>
        <dbReference type="ARBA" id="ARBA00022888"/>
    </source>
</evidence>
<dbReference type="CDD" id="cd01991">
    <property type="entry name" value="Asn_synthase_B_C"/>
    <property type="match status" value="1"/>
</dbReference>
<reference evidence="10 11" key="1">
    <citation type="submission" date="2023-01" db="EMBL/GenBank/DDBJ databases">
        <title>Novel diversity within Roseofilum (Cyanobacteria; Desertifilaceae) from marine benthic mats with descriptions of four novel species.</title>
        <authorList>
            <person name="Wang Y."/>
            <person name="Berthold D.E."/>
            <person name="Hu J."/>
            <person name="Lefler F.W."/>
            <person name="Laughinghouse H.D. IV."/>
        </authorList>
    </citation>
    <scope>NUCLEOTIDE SEQUENCE [LARGE SCALE GENOMIC DNA]</scope>
    <source>
        <strain evidence="10 11">BLCC-M143</strain>
    </source>
</reference>
<evidence type="ECO:0000256" key="2">
    <source>
        <dbReference type="ARBA" id="ARBA00005752"/>
    </source>
</evidence>
<protein>
    <recommendedName>
        <fullName evidence="3">asparagine synthase (glutamine-hydrolyzing)</fullName>
        <ecNumber evidence="3">6.3.5.4</ecNumber>
    </recommendedName>
</protein>
<dbReference type="PANTHER" id="PTHR43284:SF1">
    <property type="entry name" value="ASPARAGINE SYNTHETASE"/>
    <property type="match status" value="1"/>
</dbReference>
<keyword evidence="6" id="KW-0028">Amino-acid biosynthesis</keyword>
<dbReference type="PANTHER" id="PTHR43284">
    <property type="entry name" value="ASPARAGINE SYNTHETASE (GLUTAMINE-HYDROLYZING)"/>
    <property type="match status" value="1"/>
</dbReference>
<dbReference type="InterPro" id="IPR017932">
    <property type="entry name" value="GATase_2_dom"/>
</dbReference>
<comment type="caution">
    <text evidence="10">The sequence shown here is derived from an EMBL/GenBank/DDBJ whole genome shotgun (WGS) entry which is preliminary data.</text>
</comment>
<evidence type="ECO:0000259" key="9">
    <source>
        <dbReference type="PROSITE" id="PS51278"/>
    </source>
</evidence>
<accession>A0ABT7C0T9</accession>
<evidence type="ECO:0000256" key="8">
    <source>
        <dbReference type="ARBA" id="ARBA00048741"/>
    </source>
</evidence>
<dbReference type="InterPro" id="IPR051786">
    <property type="entry name" value="ASN_synthetase/amidase"/>
</dbReference>
<evidence type="ECO:0000256" key="3">
    <source>
        <dbReference type="ARBA" id="ARBA00012737"/>
    </source>
</evidence>
<dbReference type="CDD" id="cd00712">
    <property type="entry name" value="AsnB"/>
    <property type="match status" value="1"/>
</dbReference>
<organism evidence="10 11">
    <name type="scientific">Roseofilum casamattae BLCC-M143</name>
    <dbReference type="NCBI Taxonomy" id="3022442"/>
    <lineage>
        <taxon>Bacteria</taxon>
        <taxon>Bacillati</taxon>
        <taxon>Cyanobacteriota</taxon>
        <taxon>Cyanophyceae</taxon>
        <taxon>Desertifilales</taxon>
        <taxon>Desertifilaceae</taxon>
        <taxon>Roseofilum</taxon>
        <taxon>Roseofilum casamattae</taxon>
    </lineage>
</organism>
<keyword evidence="6" id="KW-0061">Asparagine biosynthesis</keyword>
<keyword evidence="10" id="KW-0436">Ligase</keyword>
<dbReference type="Gene3D" id="3.60.20.10">
    <property type="entry name" value="Glutamine Phosphoribosylpyrophosphate, subunit 1, domain 1"/>
    <property type="match status" value="1"/>
</dbReference>
<comment type="similarity">
    <text evidence="2">Belongs to the asparagine synthetase family.</text>
</comment>
<keyword evidence="7" id="KW-0315">Glutamine amidotransferase</keyword>
<dbReference type="PIRSF" id="PIRSF001589">
    <property type="entry name" value="Asn_synthetase_glu-h"/>
    <property type="match status" value="1"/>
</dbReference>
<evidence type="ECO:0000313" key="10">
    <source>
        <dbReference type="EMBL" id="MDJ1185068.1"/>
    </source>
</evidence>
<sequence>MCGIAGCLGYAERDRLEIVLTKMQQAIDHRGPDDRGIYISEDLQAGFAHTRLSILDLSPAGHQPMSINGDRYWITFNGEIYNFQELRADLIAKGIGFQSQTDTEAILQLYRTYGTDCVRHLRGMFAFAIWDDREKTAFLARDPLGIKPLYYWRSGQTLLFSSELRALLASSLPGKTLNPRGLYSYLVSGSVAEPDTLIQDIETLPAGGWLQWRAGEVKQQQYWQIEFNPQPISQTEAQERVRQALIDSIKYHFVSDVPVGVFLSGGIDSTSLVALARQTQLGELRTYSIAFEETQWNEGPIAQRIAETFATDHTEYMLTAPVARQLMDDFLDAIDRPSIDGFNTFCVSKIARECGSKVALSGLGGDELFGGYSSFQQVPKMVRWGQRLRWLQPLQIGQLLRRSTKNGKLQRLGDFLQHPPNSFNAYLSYRGIFTHSESLQILDRICPGYDPATLRGSFPIPDCPSLEDEVSFLEINRYMRNQLLGDSDVMSMAWGLEVRVPFLDRVLLNAIDTIPHDIRLAQGKQLLINAVPELPEWVVNKPKQGFLFPFDRWLDDPEWQSLFQLTKTPQLSLAPWYRRWSLVILEKWLQKIGCSPTASRSTFTS</sequence>
<dbReference type="EMBL" id="JAQOSQ010000025">
    <property type="protein sequence ID" value="MDJ1185068.1"/>
    <property type="molecule type" value="Genomic_DNA"/>
</dbReference>
<dbReference type="Gene3D" id="3.40.50.620">
    <property type="entry name" value="HUPs"/>
    <property type="match status" value="1"/>
</dbReference>
<dbReference type="Pfam" id="PF13537">
    <property type="entry name" value="GATase_7"/>
    <property type="match status" value="1"/>
</dbReference>
<feature type="domain" description="Glutamine amidotransferase type-2" evidence="9">
    <location>
        <begin position="2"/>
        <end position="215"/>
    </location>
</feature>
<name>A0ABT7C0T9_9CYAN</name>
<evidence type="ECO:0000313" key="11">
    <source>
        <dbReference type="Proteomes" id="UP001232992"/>
    </source>
</evidence>
<comment type="catalytic activity">
    <reaction evidence="8">
        <text>L-aspartate + L-glutamine + ATP + H2O = L-asparagine + L-glutamate + AMP + diphosphate + H(+)</text>
        <dbReference type="Rhea" id="RHEA:12228"/>
        <dbReference type="ChEBI" id="CHEBI:15377"/>
        <dbReference type="ChEBI" id="CHEBI:15378"/>
        <dbReference type="ChEBI" id="CHEBI:29985"/>
        <dbReference type="ChEBI" id="CHEBI:29991"/>
        <dbReference type="ChEBI" id="CHEBI:30616"/>
        <dbReference type="ChEBI" id="CHEBI:33019"/>
        <dbReference type="ChEBI" id="CHEBI:58048"/>
        <dbReference type="ChEBI" id="CHEBI:58359"/>
        <dbReference type="ChEBI" id="CHEBI:456215"/>
        <dbReference type="EC" id="6.3.5.4"/>
    </reaction>
</comment>
<dbReference type="Pfam" id="PF00733">
    <property type="entry name" value="Asn_synthase"/>
    <property type="match status" value="1"/>
</dbReference>
<dbReference type="SUPFAM" id="SSF56235">
    <property type="entry name" value="N-terminal nucleophile aminohydrolases (Ntn hydrolases)"/>
    <property type="match status" value="1"/>
</dbReference>
<evidence type="ECO:0000256" key="7">
    <source>
        <dbReference type="ARBA" id="ARBA00022962"/>
    </source>
</evidence>
<dbReference type="SUPFAM" id="SSF52402">
    <property type="entry name" value="Adenine nucleotide alpha hydrolases-like"/>
    <property type="match status" value="1"/>
</dbReference>